<dbReference type="AlphaFoldDB" id="A0A418HJ44"/>
<dbReference type="Proteomes" id="UP000283576">
    <property type="component" value="Unassembled WGS sequence"/>
</dbReference>
<evidence type="ECO:0000313" key="2">
    <source>
        <dbReference type="Proteomes" id="UP000283576"/>
    </source>
</evidence>
<reference evidence="1 2" key="1">
    <citation type="journal article" date="2016" name="Front. Microbiol.">
        <title>Comprehensive Phylogenetic Analysis of Bovine Non-aureus Staphylococci Species Based on Whole-Genome Sequencing.</title>
        <authorList>
            <person name="Naushad S."/>
            <person name="Barkema H.W."/>
            <person name="Luby C."/>
            <person name="Condas L.A."/>
            <person name="Nobrega D.B."/>
            <person name="Carson D.A."/>
            <person name="De Buck J."/>
        </authorList>
    </citation>
    <scope>NUCLEOTIDE SEQUENCE [LARGE SCALE GENOMIC DNA]</scope>
    <source>
        <strain evidence="1 2">SNUC 1388</strain>
    </source>
</reference>
<proteinExistence type="predicted"/>
<comment type="caution">
    <text evidence="1">The sequence shown here is derived from an EMBL/GenBank/DDBJ whole genome shotgun (WGS) entry which is preliminary data.</text>
</comment>
<organism evidence="1 2">
    <name type="scientific">Staphylococcus gallinarum</name>
    <dbReference type="NCBI Taxonomy" id="1293"/>
    <lineage>
        <taxon>Bacteria</taxon>
        <taxon>Bacillati</taxon>
        <taxon>Bacillota</taxon>
        <taxon>Bacilli</taxon>
        <taxon>Bacillales</taxon>
        <taxon>Staphylococcaceae</taxon>
        <taxon>Staphylococcus</taxon>
    </lineage>
</organism>
<accession>A0A418HJ44</accession>
<feature type="non-terminal residue" evidence="1">
    <location>
        <position position="32"/>
    </location>
</feature>
<protein>
    <submittedName>
        <fullName evidence="1">Replication protein</fullName>
    </submittedName>
</protein>
<evidence type="ECO:0000313" key="1">
    <source>
        <dbReference type="EMBL" id="RIL36522.1"/>
    </source>
</evidence>
<dbReference type="EMBL" id="QXRZ01000383">
    <property type="protein sequence ID" value="RIL36522.1"/>
    <property type="molecule type" value="Genomic_DNA"/>
</dbReference>
<sequence>MISLTNNSNDLSAIKENSKYSIKSSDFLTDDN</sequence>
<name>A0A418HJ44_STAGA</name>
<gene>
    <name evidence="1" type="ORF">BUZ01_15825</name>
</gene>